<reference evidence="2" key="3">
    <citation type="journal article" date="2017" name="Nature">
        <title>Genome sequence of the progenitor of the wheat D genome Aegilops tauschii.</title>
        <authorList>
            <person name="Luo M.C."/>
            <person name="Gu Y.Q."/>
            <person name="Puiu D."/>
            <person name="Wang H."/>
            <person name="Twardziok S.O."/>
            <person name="Deal K.R."/>
            <person name="Huo N."/>
            <person name="Zhu T."/>
            <person name="Wang L."/>
            <person name="Wang Y."/>
            <person name="McGuire P.E."/>
            <person name="Liu S."/>
            <person name="Long H."/>
            <person name="Ramasamy R.K."/>
            <person name="Rodriguez J.C."/>
            <person name="Van S.L."/>
            <person name="Yuan L."/>
            <person name="Wang Z."/>
            <person name="Xia Z."/>
            <person name="Xiao L."/>
            <person name="Anderson O.D."/>
            <person name="Ouyang S."/>
            <person name="Liang Y."/>
            <person name="Zimin A.V."/>
            <person name="Pertea G."/>
            <person name="Qi P."/>
            <person name="Bennetzen J.L."/>
            <person name="Dai X."/>
            <person name="Dawson M.W."/>
            <person name="Muller H.G."/>
            <person name="Kugler K."/>
            <person name="Rivarola-Duarte L."/>
            <person name="Spannagl M."/>
            <person name="Mayer K.F.X."/>
            <person name="Lu F.H."/>
            <person name="Bevan M.W."/>
            <person name="Leroy P."/>
            <person name="Li P."/>
            <person name="You F.M."/>
            <person name="Sun Q."/>
            <person name="Liu Z."/>
            <person name="Lyons E."/>
            <person name="Wicker T."/>
            <person name="Salzberg S.L."/>
            <person name="Devos K.M."/>
            <person name="Dvorak J."/>
        </authorList>
    </citation>
    <scope>NUCLEOTIDE SEQUENCE [LARGE SCALE GENOMIC DNA]</scope>
    <source>
        <strain evidence="2">cv. AL8/78</strain>
    </source>
</reference>
<organism evidence="2 3">
    <name type="scientific">Aegilops tauschii subsp. strangulata</name>
    <name type="common">Goatgrass</name>
    <dbReference type="NCBI Taxonomy" id="200361"/>
    <lineage>
        <taxon>Eukaryota</taxon>
        <taxon>Viridiplantae</taxon>
        <taxon>Streptophyta</taxon>
        <taxon>Embryophyta</taxon>
        <taxon>Tracheophyta</taxon>
        <taxon>Spermatophyta</taxon>
        <taxon>Magnoliopsida</taxon>
        <taxon>Liliopsida</taxon>
        <taxon>Poales</taxon>
        <taxon>Poaceae</taxon>
        <taxon>BOP clade</taxon>
        <taxon>Pooideae</taxon>
        <taxon>Triticodae</taxon>
        <taxon>Triticeae</taxon>
        <taxon>Triticinae</taxon>
        <taxon>Aegilops</taxon>
    </lineage>
</organism>
<feature type="compositionally biased region" description="Polar residues" evidence="1">
    <location>
        <begin position="15"/>
        <end position="35"/>
    </location>
</feature>
<evidence type="ECO:0000256" key="1">
    <source>
        <dbReference type="SAM" id="MobiDB-lite"/>
    </source>
</evidence>
<reference evidence="2" key="4">
    <citation type="submission" date="2019-03" db="UniProtKB">
        <authorList>
            <consortium name="EnsemblPlants"/>
        </authorList>
    </citation>
    <scope>IDENTIFICATION</scope>
</reference>
<reference evidence="3" key="2">
    <citation type="journal article" date="2017" name="Nat. Plants">
        <title>The Aegilops tauschii genome reveals multiple impacts of transposons.</title>
        <authorList>
            <person name="Zhao G."/>
            <person name="Zou C."/>
            <person name="Li K."/>
            <person name="Wang K."/>
            <person name="Li T."/>
            <person name="Gao L."/>
            <person name="Zhang X."/>
            <person name="Wang H."/>
            <person name="Yang Z."/>
            <person name="Liu X."/>
            <person name="Jiang W."/>
            <person name="Mao L."/>
            <person name="Kong X."/>
            <person name="Jiao Y."/>
            <person name="Jia J."/>
        </authorList>
    </citation>
    <scope>NUCLEOTIDE SEQUENCE [LARGE SCALE GENOMIC DNA]</scope>
    <source>
        <strain evidence="3">cv. AL8/78</strain>
    </source>
</reference>
<dbReference type="AlphaFoldDB" id="A0A453AZJ8"/>
<reference evidence="2" key="5">
    <citation type="journal article" date="2021" name="G3 (Bethesda)">
        <title>Aegilops tauschii genome assembly Aet v5.0 features greater sequence contiguity and improved annotation.</title>
        <authorList>
            <person name="Wang L."/>
            <person name="Zhu T."/>
            <person name="Rodriguez J.C."/>
            <person name="Deal K.R."/>
            <person name="Dubcovsky J."/>
            <person name="McGuire P.E."/>
            <person name="Lux T."/>
            <person name="Spannagl M."/>
            <person name="Mayer K.F.X."/>
            <person name="Baldrich P."/>
            <person name="Meyers B.C."/>
            <person name="Huo N."/>
            <person name="Gu Y.Q."/>
            <person name="Zhou H."/>
            <person name="Devos K.M."/>
            <person name="Bennetzen J.L."/>
            <person name="Unver T."/>
            <person name="Budak H."/>
            <person name="Gulick P.J."/>
            <person name="Galiba G."/>
            <person name="Kalapos B."/>
            <person name="Nelson D.R."/>
            <person name="Li P."/>
            <person name="You F.M."/>
            <person name="Luo M.C."/>
            <person name="Dvorak J."/>
        </authorList>
    </citation>
    <scope>NUCLEOTIDE SEQUENCE [LARGE SCALE GENOMIC DNA]</scope>
    <source>
        <strain evidence="2">cv. AL8/78</strain>
    </source>
</reference>
<name>A0A453AZJ8_AEGTS</name>
<dbReference type="Gramene" id="AET2Gv20313000.19">
    <property type="protein sequence ID" value="AET2Gv20313000.19"/>
    <property type="gene ID" value="AET2Gv20313000"/>
</dbReference>
<evidence type="ECO:0000313" key="2">
    <source>
        <dbReference type="EnsemblPlants" id="AET2Gv20313000.19"/>
    </source>
</evidence>
<protein>
    <submittedName>
        <fullName evidence="2">Uncharacterized protein</fullName>
    </submittedName>
</protein>
<feature type="region of interest" description="Disordered" evidence="1">
    <location>
        <begin position="1"/>
        <end position="35"/>
    </location>
</feature>
<proteinExistence type="predicted"/>
<reference evidence="3" key="1">
    <citation type="journal article" date="2014" name="Science">
        <title>Ancient hybridizations among the ancestral genomes of bread wheat.</title>
        <authorList>
            <consortium name="International Wheat Genome Sequencing Consortium,"/>
            <person name="Marcussen T."/>
            <person name="Sandve S.R."/>
            <person name="Heier L."/>
            <person name="Spannagl M."/>
            <person name="Pfeifer M."/>
            <person name="Jakobsen K.S."/>
            <person name="Wulff B.B."/>
            <person name="Steuernagel B."/>
            <person name="Mayer K.F."/>
            <person name="Olsen O.A."/>
        </authorList>
    </citation>
    <scope>NUCLEOTIDE SEQUENCE [LARGE SCALE GENOMIC DNA]</scope>
    <source>
        <strain evidence="3">cv. AL8/78</strain>
    </source>
</reference>
<dbReference type="Proteomes" id="UP000015105">
    <property type="component" value="Chromosome 2D"/>
</dbReference>
<sequence>AHEPAINHPPPRPESFTTETHVSQSLSTNSNSGGISQVADTFSAALPTWVPFG</sequence>
<keyword evidence="3" id="KW-1185">Reference proteome</keyword>
<accession>A0A453AZJ8</accession>
<evidence type="ECO:0000313" key="3">
    <source>
        <dbReference type="Proteomes" id="UP000015105"/>
    </source>
</evidence>
<dbReference type="EnsemblPlants" id="AET2Gv20313000.19">
    <property type="protein sequence ID" value="AET2Gv20313000.19"/>
    <property type="gene ID" value="AET2Gv20313000"/>
</dbReference>